<proteinExistence type="predicted"/>
<accession>A0ABV0Z294</accession>
<reference evidence="1 2" key="1">
    <citation type="submission" date="2021-06" db="EMBL/GenBank/DDBJ databases">
        <authorList>
            <person name="Palmer J.M."/>
        </authorList>
    </citation>
    <scope>NUCLEOTIDE SEQUENCE [LARGE SCALE GENOMIC DNA]</scope>
    <source>
        <strain evidence="1 2">AS_MEX2019</strain>
        <tissue evidence="1">Muscle</tissue>
    </source>
</reference>
<dbReference type="Proteomes" id="UP001469553">
    <property type="component" value="Unassembled WGS sequence"/>
</dbReference>
<evidence type="ECO:0000313" key="2">
    <source>
        <dbReference type="Proteomes" id="UP001469553"/>
    </source>
</evidence>
<organism evidence="1 2">
    <name type="scientific">Ameca splendens</name>
    <dbReference type="NCBI Taxonomy" id="208324"/>
    <lineage>
        <taxon>Eukaryota</taxon>
        <taxon>Metazoa</taxon>
        <taxon>Chordata</taxon>
        <taxon>Craniata</taxon>
        <taxon>Vertebrata</taxon>
        <taxon>Euteleostomi</taxon>
        <taxon>Actinopterygii</taxon>
        <taxon>Neopterygii</taxon>
        <taxon>Teleostei</taxon>
        <taxon>Neoteleostei</taxon>
        <taxon>Acanthomorphata</taxon>
        <taxon>Ovalentaria</taxon>
        <taxon>Atherinomorphae</taxon>
        <taxon>Cyprinodontiformes</taxon>
        <taxon>Goodeidae</taxon>
        <taxon>Ameca</taxon>
    </lineage>
</organism>
<keyword evidence="2" id="KW-1185">Reference proteome</keyword>
<gene>
    <name evidence="1" type="ORF">AMECASPLE_024136</name>
</gene>
<sequence length="114" mass="12615">MGYVIDLHLCTATATSKRAGTSAVFTVLLLKKLFKTATSNCFEEKKVQEAKDAYTPDSRRASVCLKGNFQCYDLLTAQTHSEPSGILQCLAWKTSKKYIFVGLLSKVYAVIILI</sequence>
<protein>
    <submittedName>
        <fullName evidence="1">Uncharacterized protein</fullName>
    </submittedName>
</protein>
<evidence type="ECO:0000313" key="1">
    <source>
        <dbReference type="EMBL" id="MEQ2300313.1"/>
    </source>
</evidence>
<dbReference type="EMBL" id="JAHRIP010049302">
    <property type="protein sequence ID" value="MEQ2300313.1"/>
    <property type="molecule type" value="Genomic_DNA"/>
</dbReference>
<name>A0ABV0Z294_9TELE</name>
<comment type="caution">
    <text evidence="1">The sequence shown here is derived from an EMBL/GenBank/DDBJ whole genome shotgun (WGS) entry which is preliminary data.</text>
</comment>